<dbReference type="InterPro" id="IPR021919">
    <property type="entry name" value="CCB1"/>
</dbReference>
<feature type="transmembrane region" description="Helical" evidence="1">
    <location>
        <begin position="81"/>
        <end position="106"/>
    </location>
</feature>
<name>B1WY93_CROS5</name>
<gene>
    <name evidence="2" type="ordered locus">cce_3329</name>
</gene>
<keyword evidence="1" id="KW-0812">Transmembrane</keyword>
<organism evidence="2 3">
    <name type="scientific">Crocosphaera subtropica (strain ATCC 51142 / BH68)</name>
    <name type="common">Cyanothece sp. (strain ATCC 51142)</name>
    <dbReference type="NCBI Taxonomy" id="43989"/>
    <lineage>
        <taxon>Bacteria</taxon>
        <taxon>Bacillati</taxon>
        <taxon>Cyanobacteriota</taxon>
        <taxon>Cyanophyceae</taxon>
        <taxon>Oscillatoriophycideae</taxon>
        <taxon>Chroococcales</taxon>
        <taxon>Aphanothecaceae</taxon>
        <taxon>Crocosphaera</taxon>
        <taxon>Crocosphaera subtropica</taxon>
    </lineage>
</organism>
<dbReference type="OrthoDB" id="513241at2"/>
<sequence>MNTPILISTFFLTLLLMVGLFFFIRASVKDRTEEVKLISELPKTSLLEQLKTYFSQRAYTVTNANGGQDTITFEGFVRPSLFLAIFLTILAALGLLCLVLVLSFVYPPLTPLFFALELFAPVAGIFYWKQAGRVETVSLSLESLTEQGSQPGSLLILTAHRDEVIQLKQNFSLKSAN</sequence>
<dbReference type="STRING" id="43989.cce_3329"/>
<feature type="transmembrane region" description="Helical" evidence="1">
    <location>
        <begin position="112"/>
        <end position="128"/>
    </location>
</feature>
<dbReference type="PANTHER" id="PTHR35302:SF1">
    <property type="entry name" value="PROTEIN COFACTOR ASSEMBLY OF COMPLEX C SUBUNIT B CCB1, CHLOROPLASTIC"/>
    <property type="match status" value="1"/>
</dbReference>
<dbReference type="Pfam" id="PF12046">
    <property type="entry name" value="CCB1"/>
    <property type="match status" value="1"/>
</dbReference>
<dbReference type="Proteomes" id="UP000001203">
    <property type="component" value="Chromosome circular"/>
</dbReference>
<accession>B1WY93</accession>
<dbReference type="RefSeq" id="WP_012362131.1">
    <property type="nucleotide sequence ID" value="NC_010546.1"/>
</dbReference>
<reference evidence="2 3" key="1">
    <citation type="journal article" date="2008" name="Proc. Natl. Acad. Sci. U.S.A.">
        <title>The genome of Cyanothece 51142, a unicellular diazotrophic cyanobacterium important in the marine nitrogen cycle.</title>
        <authorList>
            <person name="Welsh E.A."/>
            <person name="Liberton M."/>
            <person name="Stoeckel J."/>
            <person name="Loh T."/>
            <person name="Elvitigala T."/>
            <person name="Wang C."/>
            <person name="Wollam A."/>
            <person name="Fulton R.S."/>
            <person name="Clifton S.W."/>
            <person name="Jacobs J.M."/>
            <person name="Aurora R."/>
            <person name="Ghosh B.K."/>
            <person name="Sherman L.A."/>
            <person name="Smith R.D."/>
            <person name="Wilson R.K."/>
            <person name="Pakrasi H.B."/>
        </authorList>
    </citation>
    <scope>NUCLEOTIDE SEQUENCE [LARGE SCALE GENOMIC DNA]</scope>
    <source>
        <strain evidence="3">ATCC 51142 / BH68</strain>
    </source>
</reference>
<evidence type="ECO:0000313" key="3">
    <source>
        <dbReference type="Proteomes" id="UP000001203"/>
    </source>
</evidence>
<dbReference type="AlphaFoldDB" id="B1WY93"/>
<keyword evidence="3" id="KW-1185">Reference proteome</keyword>
<dbReference type="eggNOG" id="ENOG5031S34">
    <property type="taxonomic scope" value="Bacteria"/>
</dbReference>
<dbReference type="PANTHER" id="PTHR35302">
    <property type="match status" value="1"/>
</dbReference>
<evidence type="ECO:0000256" key="1">
    <source>
        <dbReference type="SAM" id="Phobius"/>
    </source>
</evidence>
<proteinExistence type="predicted"/>
<protein>
    <recommendedName>
        <fullName evidence="4">Cofactor assembly of complex C subunit B</fullName>
    </recommendedName>
</protein>
<evidence type="ECO:0008006" key="4">
    <source>
        <dbReference type="Google" id="ProtNLM"/>
    </source>
</evidence>
<evidence type="ECO:0000313" key="2">
    <source>
        <dbReference type="EMBL" id="ACB52677.1"/>
    </source>
</evidence>
<dbReference type="EMBL" id="CP000806">
    <property type="protein sequence ID" value="ACB52677.1"/>
    <property type="molecule type" value="Genomic_DNA"/>
</dbReference>
<keyword evidence="1" id="KW-1133">Transmembrane helix</keyword>
<dbReference type="HOGENOM" id="CLU_067692_2_0_3"/>
<keyword evidence="1" id="KW-0472">Membrane</keyword>
<dbReference type="KEGG" id="cyt:cce_3329"/>
<feature type="transmembrane region" description="Helical" evidence="1">
    <location>
        <begin position="6"/>
        <end position="24"/>
    </location>
</feature>